<dbReference type="GO" id="GO:0000049">
    <property type="term" value="F:tRNA binding"/>
    <property type="evidence" value="ECO:0007669"/>
    <property type="project" value="UniProtKB-UniRule"/>
</dbReference>
<evidence type="ECO:0000256" key="5">
    <source>
        <dbReference type="ARBA" id="ARBA00038063"/>
    </source>
</evidence>
<feature type="binding site" evidence="8">
    <location>
        <position position="64"/>
    </location>
    <ligand>
        <name>tRNA</name>
        <dbReference type="ChEBI" id="CHEBI:17843"/>
    </ligand>
</feature>
<dbReference type="Proteomes" id="UP000265643">
    <property type="component" value="Unassembled WGS sequence"/>
</dbReference>
<evidence type="ECO:0000313" key="12">
    <source>
        <dbReference type="Proteomes" id="UP000265643"/>
    </source>
</evidence>
<evidence type="ECO:0000313" key="11">
    <source>
        <dbReference type="EMBL" id="GCA65974.1"/>
    </source>
</evidence>
<dbReference type="GO" id="GO:0072344">
    <property type="term" value="P:rescue of stalled ribosome"/>
    <property type="evidence" value="ECO:0007669"/>
    <property type="project" value="UniProtKB-UniRule"/>
</dbReference>
<evidence type="ECO:0000256" key="3">
    <source>
        <dbReference type="ARBA" id="ARBA00022801"/>
    </source>
</evidence>
<evidence type="ECO:0000256" key="6">
    <source>
        <dbReference type="ARBA" id="ARBA00048707"/>
    </source>
</evidence>
<organism evidence="11 12">
    <name type="scientific">Mediterraneibacter butyricigenes</name>
    <dbReference type="NCBI Taxonomy" id="2316025"/>
    <lineage>
        <taxon>Bacteria</taxon>
        <taxon>Bacillati</taxon>
        <taxon>Bacillota</taxon>
        <taxon>Clostridia</taxon>
        <taxon>Lachnospirales</taxon>
        <taxon>Lachnospiraceae</taxon>
        <taxon>Mediterraneibacter</taxon>
    </lineage>
</organism>
<evidence type="ECO:0000256" key="10">
    <source>
        <dbReference type="RuleBase" id="RU004320"/>
    </source>
</evidence>
<dbReference type="RefSeq" id="WP_117601895.1">
    <property type="nucleotide sequence ID" value="NZ_BHGK01000001.1"/>
</dbReference>
<keyword evidence="8" id="KW-0963">Cytoplasm</keyword>
<dbReference type="AlphaFoldDB" id="A0A391NXD7"/>
<evidence type="ECO:0000256" key="9">
    <source>
        <dbReference type="RuleBase" id="RU000673"/>
    </source>
</evidence>
<keyword evidence="2 8" id="KW-0820">tRNA-binding</keyword>
<comment type="function">
    <text evidence="8">Hydrolyzes ribosome-free peptidyl-tRNAs (with 1 or more amino acids incorporated), which drop off the ribosome during protein synthesis, or as a result of ribosome stalling.</text>
</comment>
<dbReference type="FunFam" id="3.40.50.1470:FF:000001">
    <property type="entry name" value="Peptidyl-tRNA hydrolase"/>
    <property type="match status" value="1"/>
</dbReference>
<dbReference type="Pfam" id="PF01195">
    <property type="entry name" value="Pept_tRNA_hydro"/>
    <property type="match status" value="1"/>
</dbReference>
<gene>
    <name evidence="8 11" type="primary">pth</name>
    <name evidence="11" type="ORF">KGMB01110_04100</name>
</gene>
<comment type="function">
    <text evidence="8">Catalyzes the release of premature peptidyl moieties from peptidyl-tRNA molecules trapped in stalled 50S ribosomal subunits, and thus maintains levels of free tRNAs and 50S ribosomes.</text>
</comment>
<feature type="binding site" evidence="8">
    <location>
        <position position="113"/>
    </location>
    <ligand>
        <name>tRNA</name>
        <dbReference type="ChEBI" id="CHEBI:17843"/>
    </ligand>
</feature>
<dbReference type="HAMAP" id="MF_00083">
    <property type="entry name" value="Pept_tRNA_hydro_bact"/>
    <property type="match status" value="1"/>
</dbReference>
<dbReference type="CDD" id="cd00462">
    <property type="entry name" value="PTH"/>
    <property type="match status" value="1"/>
</dbReference>
<dbReference type="PANTHER" id="PTHR17224">
    <property type="entry name" value="PEPTIDYL-TRNA HYDROLASE"/>
    <property type="match status" value="1"/>
</dbReference>
<name>A0A391NXD7_9FIRM</name>
<dbReference type="GO" id="GO:0004045">
    <property type="term" value="F:peptidyl-tRNA hydrolase activity"/>
    <property type="evidence" value="ECO:0007669"/>
    <property type="project" value="UniProtKB-UniRule"/>
</dbReference>
<comment type="subunit">
    <text evidence="8">Monomer.</text>
</comment>
<feature type="binding site" evidence="8">
    <location>
        <position position="14"/>
    </location>
    <ligand>
        <name>tRNA</name>
        <dbReference type="ChEBI" id="CHEBI:17843"/>
    </ligand>
</feature>
<dbReference type="SUPFAM" id="SSF53178">
    <property type="entry name" value="Peptidyl-tRNA hydrolase-like"/>
    <property type="match status" value="1"/>
</dbReference>
<sequence>MYIITGLGNPGKEYEGTRHNAGFMAIDHLADKYQISMDTRKHMAYLGKGIINGQKVILAKPQTYMNLSGESIRSLVDYYKIDPEEELIVLYDDISLDPGNIRIRAKGSAGGHNGIKNIIAHLGTQVFQRVKIGVGEKPKNYDLKDFVLGHFSKAEQELMEEGCQHSVQAVELMLEGEIQAAMNEFNRKKREK</sequence>
<dbReference type="PROSITE" id="PS01195">
    <property type="entry name" value="PEPT_TRNA_HYDROL_1"/>
    <property type="match status" value="1"/>
</dbReference>
<comment type="caution">
    <text evidence="11">The sequence shown here is derived from an EMBL/GenBank/DDBJ whole genome shotgun (WGS) entry which is preliminary data.</text>
</comment>
<dbReference type="EMBL" id="BHGK01000001">
    <property type="protein sequence ID" value="GCA65974.1"/>
    <property type="molecule type" value="Genomic_DNA"/>
</dbReference>
<comment type="subcellular location">
    <subcellularLocation>
        <location evidence="8">Cytoplasm</location>
    </subcellularLocation>
</comment>
<proteinExistence type="inferred from homology"/>
<dbReference type="PROSITE" id="PS01196">
    <property type="entry name" value="PEPT_TRNA_HYDROL_2"/>
    <property type="match status" value="1"/>
</dbReference>
<dbReference type="EC" id="3.1.1.29" evidence="1 8"/>
<keyword evidence="12" id="KW-1185">Reference proteome</keyword>
<reference evidence="12" key="1">
    <citation type="submission" date="2018-09" db="EMBL/GenBank/DDBJ databases">
        <title>Draft Genome Sequence of Mediterraneibacter sp. KCTC 15684.</title>
        <authorList>
            <person name="Kim J.S."/>
            <person name="Han K.I."/>
            <person name="Suh M.K."/>
            <person name="Lee K.C."/>
            <person name="Eom M.K."/>
            <person name="Lee J.H."/>
            <person name="Park S.H."/>
            <person name="Kang S.W."/>
            <person name="Park J.E."/>
            <person name="Oh B.S."/>
            <person name="Yu S.Y."/>
            <person name="Choi S.H."/>
            <person name="Lee D.H."/>
            <person name="Yoon H."/>
            <person name="Kim B."/>
            <person name="Yang S.J."/>
            <person name="Lee J.S."/>
        </authorList>
    </citation>
    <scope>NUCLEOTIDE SEQUENCE [LARGE SCALE GENOMIC DNA]</scope>
    <source>
        <strain evidence="12">KCTC 15684</strain>
    </source>
</reference>
<feature type="site" description="Stabilizes the basic form of H active site to accept a proton" evidence="8">
    <location>
        <position position="92"/>
    </location>
</feature>
<keyword evidence="4 8" id="KW-0694">RNA-binding</keyword>
<dbReference type="Gene3D" id="3.40.50.1470">
    <property type="entry name" value="Peptidyl-tRNA hydrolase"/>
    <property type="match status" value="1"/>
</dbReference>
<dbReference type="InterPro" id="IPR018171">
    <property type="entry name" value="Pept_tRNA_hydro_CS"/>
</dbReference>
<accession>A0A391NXD7</accession>
<comment type="similarity">
    <text evidence="5 8 10">Belongs to the PTH family.</text>
</comment>
<evidence type="ECO:0000256" key="8">
    <source>
        <dbReference type="HAMAP-Rule" id="MF_00083"/>
    </source>
</evidence>
<dbReference type="InterPro" id="IPR001328">
    <property type="entry name" value="Pept_tRNA_hydro"/>
</dbReference>
<evidence type="ECO:0000256" key="4">
    <source>
        <dbReference type="ARBA" id="ARBA00022884"/>
    </source>
</evidence>
<evidence type="ECO:0000256" key="7">
    <source>
        <dbReference type="ARBA" id="ARBA00050038"/>
    </source>
</evidence>
<protein>
    <recommendedName>
        <fullName evidence="7 8">Peptidyl-tRNA hydrolase</fullName>
        <shortName evidence="8">Pth</shortName>
        <ecNumber evidence="1 8">3.1.1.29</ecNumber>
    </recommendedName>
</protein>
<dbReference type="InterPro" id="IPR036416">
    <property type="entry name" value="Pept_tRNA_hydro_sf"/>
</dbReference>
<comment type="catalytic activity">
    <reaction evidence="6 8 9">
        <text>an N-acyl-L-alpha-aminoacyl-tRNA + H2O = an N-acyl-L-amino acid + a tRNA + H(+)</text>
        <dbReference type="Rhea" id="RHEA:54448"/>
        <dbReference type="Rhea" id="RHEA-COMP:10123"/>
        <dbReference type="Rhea" id="RHEA-COMP:13883"/>
        <dbReference type="ChEBI" id="CHEBI:15377"/>
        <dbReference type="ChEBI" id="CHEBI:15378"/>
        <dbReference type="ChEBI" id="CHEBI:59874"/>
        <dbReference type="ChEBI" id="CHEBI:78442"/>
        <dbReference type="ChEBI" id="CHEBI:138191"/>
        <dbReference type="EC" id="3.1.1.29"/>
    </reaction>
</comment>
<dbReference type="GO" id="GO:0006515">
    <property type="term" value="P:protein quality control for misfolded or incompletely synthesized proteins"/>
    <property type="evidence" value="ECO:0007669"/>
    <property type="project" value="UniProtKB-UniRule"/>
</dbReference>
<dbReference type="NCBIfam" id="TIGR00447">
    <property type="entry name" value="pth"/>
    <property type="match status" value="1"/>
</dbReference>
<feature type="site" description="Discriminates between blocked and unblocked aminoacyl-tRNA" evidence="8">
    <location>
        <position position="9"/>
    </location>
</feature>
<keyword evidence="3 8" id="KW-0378">Hydrolase</keyword>
<dbReference type="PANTHER" id="PTHR17224:SF1">
    <property type="entry name" value="PEPTIDYL-TRNA HYDROLASE"/>
    <property type="match status" value="1"/>
</dbReference>
<evidence type="ECO:0000256" key="2">
    <source>
        <dbReference type="ARBA" id="ARBA00022555"/>
    </source>
</evidence>
<evidence type="ECO:0000256" key="1">
    <source>
        <dbReference type="ARBA" id="ARBA00013260"/>
    </source>
</evidence>
<feature type="active site" description="Proton acceptor" evidence="8">
    <location>
        <position position="19"/>
    </location>
</feature>
<feature type="binding site" evidence="8">
    <location>
        <position position="66"/>
    </location>
    <ligand>
        <name>tRNA</name>
        <dbReference type="ChEBI" id="CHEBI:17843"/>
    </ligand>
</feature>
<dbReference type="GO" id="GO:0005737">
    <property type="term" value="C:cytoplasm"/>
    <property type="evidence" value="ECO:0007669"/>
    <property type="project" value="UniProtKB-SubCell"/>
</dbReference>